<dbReference type="PROSITE" id="PS51192">
    <property type="entry name" value="HELICASE_ATP_BIND_1"/>
    <property type="match status" value="1"/>
</dbReference>
<accession>A0A6J6GEN7</accession>
<reference evidence="4" key="1">
    <citation type="submission" date="2020-05" db="EMBL/GenBank/DDBJ databases">
        <authorList>
            <person name="Chiriac C."/>
            <person name="Salcher M."/>
            <person name="Ghai R."/>
            <person name="Kavagutti S V."/>
        </authorList>
    </citation>
    <scope>NUCLEOTIDE SEQUENCE</scope>
</reference>
<dbReference type="GO" id="GO:0005524">
    <property type="term" value="F:ATP binding"/>
    <property type="evidence" value="ECO:0007669"/>
    <property type="project" value="InterPro"/>
</dbReference>
<dbReference type="PANTHER" id="PTHR10799">
    <property type="entry name" value="SNF2/RAD54 HELICASE FAMILY"/>
    <property type="match status" value="1"/>
</dbReference>
<dbReference type="CDD" id="cd18012">
    <property type="entry name" value="DEXQc_arch_SWI2_SNF2"/>
    <property type="match status" value="1"/>
</dbReference>
<protein>
    <submittedName>
        <fullName evidence="4">Unannotated protein</fullName>
    </submittedName>
</protein>
<dbReference type="Gene3D" id="3.40.50.300">
    <property type="entry name" value="P-loop containing nucleotide triphosphate hydrolases"/>
    <property type="match status" value="1"/>
</dbReference>
<dbReference type="Gene3D" id="3.40.50.10810">
    <property type="entry name" value="Tandem AAA-ATPase domain"/>
    <property type="match status" value="1"/>
</dbReference>
<dbReference type="Pfam" id="PF12419">
    <property type="entry name" value="DUF3670"/>
    <property type="match status" value="1"/>
</dbReference>
<name>A0A6J6GEN7_9ZZZZ</name>
<dbReference type="SMART" id="SM00490">
    <property type="entry name" value="HELICc"/>
    <property type="match status" value="1"/>
</dbReference>
<evidence type="ECO:0000256" key="1">
    <source>
        <dbReference type="ARBA" id="ARBA00022801"/>
    </source>
</evidence>
<dbReference type="CDD" id="cd18793">
    <property type="entry name" value="SF2_C_SNF"/>
    <property type="match status" value="1"/>
</dbReference>
<feature type="domain" description="Helicase ATP-binding" evidence="2">
    <location>
        <begin position="331"/>
        <end position="491"/>
    </location>
</feature>
<dbReference type="InterPro" id="IPR014001">
    <property type="entry name" value="Helicase_ATP-bd"/>
</dbReference>
<gene>
    <name evidence="4" type="ORF">UFOPK1493_04131</name>
</gene>
<feature type="domain" description="Helicase C-terminal" evidence="3">
    <location>
        <begin position="617"/>
        <end position="781"/>
    </location>
</feature>
<dbReference type="FunFam" id="3.40.50.300:FF:000533">
    <property type="entry name" value="Helicase, Snf2 family"/>
    <property type="match status" value="1"/>
</dbReference>
<sequence length="790" mass="85368">MAGVDLVGRTTGRRGVPELWLRSLSSADPWLPVGTDLAKVEALGGELIEWVRGALAGIGTVAIRLHVVEPEGRERSWGIEPFACDVDESSLVVAAAEVFGGASPFPDDAREAVLAALGRAVRVAPELAGLLDQAVPGPIRIDEASLVTVLSERVGPLGTVGVQLLIPTWWSNNRRLGVRAKTTKTTKSVDSVTSAGFGFEDIVGFTWEAALGDELLTKADLAVLERAVAAKRTMVRLRGQWVLVRPDEVAGLLRAAGSAGEATVGDLVRTGLGLPSIAAPDGAIAIGVSAGGRLGELLDTAMHERAEPVTRPDGFDGTLRPYQARGVGWLRFLGQLRLGACLADDMGLGKTAQLIATVLADPVEGPTLVVCPTSVLGNWERELTRFAPDLRVVAHHGPSRAKTLKAFAKVCRTHDVVLTSYGLLARDVDTLAAVAWGRITLDEAQQVKNPYTAQAKAVQRLRAARRIAMTGTPVENRLSELWAIMQAVNPGLLGSMTSFKERFAIPIERNGDDEAAARLQRLTGPFVLRRLKTDRSIIDDLPDKIEITEHCPLTREQATLYQAVVDDLLAKADEADAQQRRGLVLAGITKLKQVCNHPAHFAKDHSALHGRSGKLGRVEELLDELIAAGDKALCFTQFTEWGELLVPYLTNRYPVPVLWLHGGTTRKRRDELVAEFQSIDGPALFLLSLKAGGTGLNLTAASHVVHLDRWWNPAVEDQATDRAFRIGQHRNVLVHKLVSSGTIEERIDTMIANKRALAGKVVGTGESWLTELSTDELRDLLTYDPSHEET</sequence>
<dbReference type="GO" id="GO:0016787">
    <property type="term" value="F:hydrolase activity"/>
    <property type="evidence" value="ECO:0007669"/>
    <property type="project" value="UniProtKB-KW"/>
</dbReference>
<dbReference type="EMBL" id="CAEZSR010000290">
    <property type="protein sequence ID" value="CAB4598093.1"/>
    <property type="molecule type" value="Genomic_DNA"/>
</dbReference>
<dbReference type="InterPro" id="IPR038718">
    <property type="entry name" value="SNF2-like_sf"/>
</dbReference>
<keyword evidence="1" id="KW-0378">Hydrolase</keyword>
<dbReference type="InterPro" id="IPR022138">
    <property type="entry name" value="DUF3670"/>
</dbReference>
<dbReference type="InterPro" id="IPR027417">
    <property type="entry name" value="P-loop_NTPase"/>
</dbReference>
<dbReference type="Pfam" id="PF00176">
    <property type="entry name" value="SNF2-rel_dom"/>
    <property type="match status" value="1"/>
</dbReference>
<dbReference type="InterPro" id="IPR001650">
    <property type="entry name" value="Helicase_C-like"/>
</dbReference>
<evidence type="ECO:0000259" key="2">
    <source>
        <dbReference type="PROSITE" id="PS51192"/>
    </source>
</evidence>
<dbReference type="SMART" id="SM00487">
    <property type="entry name" value="DEXDc"/>
    <property type="match status" value="1"/>
</dbReference>
<dbReference type="InterPro" id="IPR049730">
    <property type="entry name" value="SNF2/RAD54-like_C"/>
</dbReference>
<dbReference type="SUPFAM" id="SSF52540">
    <property type="entry name" value="P-loop containing nucleoside triphosphate hydrolases"/>
    <property type="match status" value="2"/>
</dbReference>
<dbReference type="PROSITE" id="PS51194">
    <property type="entry name" value="HELICASE_CTER"/>
    <property type="match status" value="1"/>
</dbReference>
<dbReference type="AlphaFoldDB" id="A0A6J6GEN7"/>
<dbReference type="Pfam" id="PF00271">
    <property type="entry name" value="Helicase_C"/>
    <property type="match status" value="1"/>
</dbReference>
<proteinExistence type="predicted"/>
<dbReference type="InterPro" id="IPR000330">
    <property type="entry name" value="SNF2_N"/>
</dbReference>
<organism evidence="4">
    <name type="scientific">freshwater metagenome</name>
    <dbReference type="NCBI Taxonomy" id="449393"/>
    <lineage>
        <taxon>unclassified sequences</taxon>
        <taxon>metagenomes</taxon>
        <taxon>ecological metagenomes</taxon>
    </lineage>
</organism>
<evidence type="ECO:0000259" key="3">
    <source>
        <dbReference type="PROSITE" id="PS51194"/>
    </source>
</evidence>
<evidence type="ECO:0000313" key="4">
    <source>
        <dbReference type="EMBL" id="CAB4598093.1"/>
    </source>
</evidence>